<organism evidence="1 2">
    <name type="scientific">Leptotrombidium deliense</name>
    <dbReference type="NCBI Taxonomy" id="299467"/>
    <lineage>
        <taxon>Eukaryota</taxon>
        <taxon>Metazoa</taxon>
        <taxon>Ecdysozoa</taxon>
        <taxon>Arthropoda</taxon>
        <taxon>Chelicerata</taxon>
        <taxon>Arachnida</taxon>
        <taxon>Acari</taxon>
        <taxon>Acariformes</taxon>
        <taxon>Trombidiformes</taxon>
        <taxon>Prostigmata</taxon>
        <taxon>Anystina</taxon>
        <taxon>Parasitengona</taxon>
        <taxon>Trombiculoidea</taxon>
        <taxon>Trombiculidae</taxon>
        <taxon>Leptotrombidium</taxon>
    </lineage>
</organism>
<evidence type="ECO:0000313" key="2">
    <source>
        <dbReference type="Proteomes" id="UP000288716"/>
    </source>
</evidence>
<keyword evidence="2" id="KW-1185">Reference proteome</keyword>
<dbReference type="OrthoDB" id="3231at2759"/>
<proteinExistence type="predicted"/>
<evidence type="ECO:0000313" key="1">
    <source>
        <dbReference type="EMBL" id="RWS18599.1"/>
    </source>
</evidence>
<dbReference type="AlphaFoldDB" id="A0A443RU70"/>
<name>A0A443RU70_9ACAR</name>
<dbReference type="Proteomes" id="UP000288716">
    <property type="component" value="Unassembled WGS sequence"/>
</dbReference>
<protein>
    <submittedName>
        <fullName evidence="1">Uncharacterized protein</fullName>
    </submittedName>
</protein>
<dbReference type="VEuPathDB" id="VectorBase:LDEU013442"/>
<comment type="caution">
    <text evidence="1">The sequence shown here is derived from an EMBL/GenBank/DDBJ whole genome shotgun (WGS) entry which is preliminary data.</text>
</comment>
<sequence>LLTFTHMILKQSRIIKRTHATWQMWRSIGVKHAKHLNKDIITITSLMLGYAENDRKIKKLIQD</sequence>
<reference evidence="1 2" key="1">
    <citation type="journal article" date="2018" name="Gigascience">
        <title>Genomes of trombidid mites reveal novel predicted allergens and laterally-transferred genes associated with secondary metabolism.</title>
        <authorList>
            <person name="Dong X."/>
            <person name="Chaisiri K."/>
            <person name="Xia D."/>
            <person name="Armstrong S.D."/>
            <person name="Fang Y."/>
            <person name="Donnelly M.J."/>
            <person name="Kadowaki T."/>
            <person name="McGarry J.W."/>
            <person name="Darby A.C."/>
            <person name="Makepeace B.L."/>
        </authorList>
    </citation>
    <scope>NUCLEOTIDE SEQUENCE [LARGE SCALE GENOMIC DNA]</scope>
    <source>
        <strain evidence="1">UoL-UT</strain>
    </source>
</reference>
<dbReference type="EMBL" id="NCKV01037220">
    <property type="protein sequence ID" value="RWS18599.1"/>
    <property type="molecule type" value="Genomic_DNA"/>
</dbReference>
<gene>
    <name evidence="1" type="ORF">B4U80_08091</name>
</gene>
<feature type="non-terminal residue" evidence="1">
    <location>
        <position position="1"/>
    </location>
</feature>
<accession>A0A443RU70</accession>